<gene>
    <name evidence="2" type="ORF">SAMN05660236_4228</name>
</gene>
<dbReference type="RefSeq" id="WP_159453763.1">
    <property type="nucleotide sequence ID" value="NZ_FUZU01000003.1"/>
</dbReference>
<protein>
    <submittedName>
        <fullName evidence="2">Outer membrane protein beta-barrel domain-containing protein</fullName>
    </submittedName>
</protein>
<dbReference type="OrthoDB" id="957545at2"/>
<keyword evidence="3" id="KW-1185">Reference proteome</keyword>
<dbReference type="Proteomes" id="UP000190961">
    <property type="component" value="Unassembled WGS sequence"/>
</dbReference>
<name>A0A1T5M2X9_9BACT</name>
<evidence type="ECO:0000313" key="3">
    <source>
        <dbReference type="Proteomes" id="UP000190961"/>
    </source>
</evidence>
<feature type="domain" description="Outer membrane protein beta-barrel" evidence="1">
    <location>
        <begin position="23"/>
        <end position="210"/>
    </location>
</feature>
<sequence>MKTRIASVLIVTFLFCGATYSQVLIGPIAGVNYSWTSFGDKDLKDDYEVSPVVGYHVGGHLAFKVRKRFFLHSSIIYSTKGKNMKADDDDLRLNLRYKYIEMPIVYTAYFKGTIGQKQFKYSLGVGPNVSYWLGGKGTFENTDTHEFHNGPSSVIPVKIVFNRDPETATENEMIVQKPNRVQLGLNFTAGFLFEPARYREVVLTLRYELGHSYLSRESDGVFSSTFPTYSETQKIRNQGFRVSLAYLIDMKVEDRKKGKSTIDRRRPK</sequence>
<organism evidence="2 3">
    <name type="scientific">Ohtaekwangia koreensis</name>
    <dbReference type="NCBI Taxonomy" id="688867"/>
    <lineage>
        <taxon>Bacteria</taxon>
        <taxon>Pseudomonadati</taxon>
        <taxon>Bacteroidota</taxon>
        <taxon>Cytophagia</taxon>
        <taxon>Cytophagales</taxon>
        <taxon>Fulvivirgaceae</taxon>
        <taxon>Ohtaekwangia</taxon>
    </lineage>
</organism>
<dbReference type="Pfam" id="PF13568">
    <property type="entry name" value="OMP_b-brl_2"/>
    <property type="match status" value="1"/>
</dbReference>
<evidence type="ECO:0000313" key="2">
    <source>
        <dbReference type="EMBL" id="SKC82602.1"/>
    </source>
</evidence>
<evidence type="ECO:0000259" key="1">
    <source>
        <dbReference type="Pfam" id="PF13568"/>
    </source>
</evidence>
<dbReference type="STRING" id="688867.SAMN05660236_4228"/>
<proteinExistence type="predicted"/>
<accession>A0A1T5M2X9</accession>
<dbReference type="InterPro" id="IPR025665">
    <property type="entry name" value="Beta-barrel_OMP_2"/>
</dbReference>
<dbReference type="AlphaFoldDB" id="A0A1T5M2X9"/>
<dbReference type="EMBL" id="FUZU01000003">
    <property type="protein sequence ID" value="SKC82602.1"/>
    <property type="molecule type" value="Genomic_DNA"/>
</dbReference>
<reference evidence="2 3" key="1">
    <citation type="submission" date="2017-02" db="EMBL/GenBank/DDBJ databases">
        <authorList>
            <person name="Peterson S.W."/>
        </authorList>
    </citation>
    <scope>NUCLEOTIDE SEQUENCE [LARGE SCALE GENOMIC DNA]</scope>
    <source>
        <strain evidence="2 3">DSM 25262</strain>
    </source>
</reference>